<dbReference type="AlphaFoldDB" id="G2QQF0"/>
<reference evidence="2 3" key="1">
    <citation type="journal article" date="2011" name="Nat. Biotechnol.">
        <title>Comparative genomic analysis of the thermophilic biomass-degrading fungi Myceliophthora thermophila and Thielavia terrestris.</title>
        <authorList>
            <person name="Berka R.M."/>
            <person name="Grigoriev I.V."/>
            <person name="Otillar R."/>
            <person name="Salamov A."/>
            <person name="Grimwood J."/>
            <person name="Reid I."/>
            <person name="Ishmael N."/>
            <person name="John T."/>
            <person name="Darmond C."/>
            <person name="Moisan M.-C."/>
            <person name="Henrissat B."/>
            <person name="Coutinho P.M."/>
            <person name="Lombard V."/>
            <person name="Natvig D.O."/>
            <person name="Lindquist E."/>
            <person name="Schmutz J."/>
            <person name="Lucas S."/>
            <person name="Harris P."/>
            <person name="Powlowski J."/>
            <person name="Bellemare A."/>
            <person name="Taylor D."/>
            <person name="Butler G."/>
            <person name="de Vries R.P."/>
            <person name="Allijn I.E."/>
            <person name="van den Brink J."/>
            <person name="Ushinsky S."/>
            <person name="Storms R."/>
            <person name="Powell A.J."/>
            <person name="Paulsen I.T."/>
            <person name="Elbourne L.D.H."/>
            <person name="Baker S.E."/>
            <person name="Magnuson J."/>
            <person name="LaBoissiere S."/>
            <person name="Clutterbuck A.J."/>
            <person name="Martinez D."/>
            <person name="Wogulis M."/>
            <person name="de Leon A.L."/>
            <person name="Rey M.W."/>
            <person name="Tsang A."/>
        </authorList>
    </citation>
    <scope>NUCLEOTIDE SEQUENCE [LARGE SCALE GENOMIC DNA]</scope>
    <source>
        <strain evidence="3">ATCC 42464 / BCRC 31852 / DSM 1799</strain>
    </source>
</reference>
<name>G2QQF0_THET4</name>
<dbReference type="HOGENOM" id="CLU_1603879_0_0_1"/>
<proteinExistence type="predicted"/>
<dbReference type="RefSeq" id="XP_003667058.1">
    <property type="nucleotide sequence ID" value="XM_003667010.1"/>
</dbReference>
<evidence type="ECO:0000256" key="1">
    <source>
        <dbReference type="SAM" id="MobiDB-lite"/>
    </source>
</evidence>
<dbReference type="InParanoid" id="G2QQF0"/>
<feature type="compositionally biased region" description="Basic and acidic residues" evidence="1">
    <location>
        <begin position="1"/>
        <end position="16"/>
    </location>
</feature>
<dbReference type="KEGG" id="mtm:MYCTH_2130987"/>
<dbReference type="VEuPathDB" id="FungiDB:MYCTH_2130987"/>
<evidence type="ECO:0000313" key="3">
    <source>
        <dbReference type="Proteomes" id="UP000007322"/>
    </source>
</evidence>
<dbReference type="GeneID" id="11509453"/>
<evidence type="ECO:0000313" key="2">
    <source>
        <dbReference type="EMBL" id="AEO61813.1"/>
    </source>
</evidence>
<feature type="region of interest" description="Disordered" evidence="1">
    <location>
        <begin position="1"/>
        <end position="22"/>
    </location>
</feature>
<keyword evidence="3" id="KW-1185">Reference proteome</keyword>
<sequence>MESQTLKKAEKPKLFDGKTSYSVSRQKKPITNFQRCSNRSPCPLPRRRSQAALFKQVTKTATAADTSGLRDGKEGMSEFLVEPPSPNFGSSFCDSYEEAQALRRYWAKSNNRETSCAVECQAGGDENMKDEDSDEYVWDDAAEDDEQIKERLEEARLNTIKNNLEK</sequence>
<dbReference type="EMBL" id="CP003008">
    <property type="protein sequence ID" value="AEO61813.1"/>
    <property type="molecule type" value="Genomic_DNA"/>
</dbReference>
<accession>G2QQF0</accession>
<gene>
    <name evidence="2" type="ORF">MYCTH_2130987</name>
</gene>
<organism evidence="2 3">
    <name type="scientific">Thermothelomyces thermophilus (strain ATCC 42464 / BCRC 31852 / DSM 1799)</name>
    <name type="common">Sporotrichum thermophile</name>
    <dbReference type="NCBI Taxonomy" id="573729"/>
    <lineage>
        <taxon>Eukaryota</taxon>
        <taxon>Fungi</taxon>
        <taxon>Dikarya</taxon>
        <taxon>Ascomycota</taxon>
        <taxon>Pezizomycotina</taxon>
        <taxon>Sordariomycetes</taxon>
        <taxon>Sordariomycetidae</taxon>
        <taxon>Sordariales</taxon>
        <taxon>Chaetomiaceae</taxon>
        <taxon>Thermothelomyces</taxon>
    </lineage>
</organism>
<protein>
    <submittedName>
        <fullName evidence="2">Uncharacterized protein</fullName>
    </submittedName>
</protein>
<dbReference type="Proteomes" id="UP000007322">
    <property type="component" value="Chromosome 7"/>
</dbReference>